<dbReference type="RefSeq" id="WP_071176791.1">
    <property type="nucleotide sequence ID" value="NZ_CP017831.1"/>
</dbReference>
<dbReference type="PROSITE" id="PS51202">
    <property type="entry name" value="RCK_C"/>
    <property type="match status" value="2"/>
</dbReference>
<dbReference type="InterPro" id="IPR006037">
    <property type="entry name" value="RCK_C"/>
</dbReference>
<dbReference type="Pfam" id="PF02080">
    <property type="entry name" value="TrkA_C"/>
    <property type="match status" value="2"/>
</dbReference>
<keyword evidence="10" id="KW-1185">Reference proteome</keyword>
<dbReference type="NCBIfam" id="NF007033">
    <property type="entry name" value="PRK09496.1-5"/>
    <property type="match status" value="1"/>
</dbReference>
<keyword evidence="4" id="KW-0630">Potassium</keyword>
<accession>A0A1D9P3L6</accession>
<evidence type="ECO:0000256" key="1">
    <source>
        <dbReference type="ARBA" id="ARBA00017378"/>
    </source>
</evidence>
<evidence type="ECO:0000259" key="8">
    <source>
        <dbReference type="PROSITE" id="PS51202"/>
    </source>
</evidence>
<dbReference type="GO" id="GO:0005886">
    <property type="term" value="C:plasma membrane"/>
    <property type="evidence" value="ECO:0007669"/>
    <property type="project" value="InterPro"/>
</dbReference>
<sequence length="453" mass="49508">MQIIVVGCGNVGQTITQQLSKEGHDITVIEEKSSVVQNVVNNYDVMGLVGNGASYSMMKDAGIETADLMIAVTDSDELNLLCCLIAKKAGNCHTIARVRNPIYKKEINFIKEELGLSMVINPEEAAANEAERLLKFPSATKVETFFRGKAELVKLVIDEDSKLCDKALRDIPPELKKQVVITAVSRGSEVYIPDGNFILRAGDEITIIGASRNTMHFFRKLGLPTAKVHSTIIVGGGETSYYLAGHLLSLGIKVTIFERDASRCKELSELLPQALIINGDGTDKDMLMEEGVTSVESFVALTNLDEENIMLSMYVKSINPKAKLITKVHRVNYGDIIGSLGIGSIIYPKNITADRIVQFVRGRSASQDGNIEALYRLNDEKVEALEFIVSKDSPVIGIPLAQMKLKKGILIAAINHYGELISPTGESVIRERDSVIVVTINTGLKDISDILEN</sequence>
<keyword evidence="2" id="KW-0813">Transport</keyword>
<evidence type="ECO:0000256" key="4">
    <source>
        <dbReference type="ARBA" id="ARBA00022958"/>
    </source>
</evidence>
<protein>
    <recommendedName>
        <fullName evidence="1">Trk system potassium uptake protein TrkA</fullName>
    </recommendedName>
</protein>
<evidence type="ECO:0000259" key="7">
    <source>
        <dbReference type="PROSITE" id="PS51201"/>
    </source>
</evidence>
<gene>
    <name evidence="9" type="ORF">bhn_I2137</name>
</gene>
<organism evidence="9 10">
    <name type="scientific">Butyrivibrio hungatei</name>
    <dbReference type="NCBI Taxonomy" id="185008"/>
    <lineage>
        <taxon>Bacteria</taxon>
        <taxon>Bacillati</taxon>
        <taxon>Bacillota</taxon>
        <taxon>Clostridia</taxon>
        <taxon>Lachnospirales</taxon>
        <taxon>Lachnospiraceae</taxon>
        <taxon>Butyrivibrio</taxon>
    </lineage>
</organism>
<feature type="domain" description="RCK C-terminal" evidence="8">
    <location>
        <begin position="140"/>
        <end position="224"/>
    </location>
</feature>
<keyword evidence="6" id="KW-0406">Ion transport</keyword>
<dbReference type="Pfam" id="PF02254">
    <property type="entry name" value="TrkA_N"/>
    <property type="match status" value="2"/>
</dbReference>
<feature type="domain" description="RCK N-terminal" evidence="7">
    <location>
        <begin position="227"/>
        <end position="357"/>
    </location>
</feature>
<evidence type="ECO:0000256" key="2">
    <source>
        <dbReference type="ARBA" id="ARBA00022448"/>
    </source>
</evidence>
<dbReference type="InterPro" id="IPR050721">
    <property type="entry name" value="Trk_Ktr_HKT_K-transport"/>
</dbReference>
<dbReference type="InterPro" id="IPR003148">
    <property type="entry name" value="RCK_N"/>
</dbReference>
<evidence type="ECO:0000313" key="9">
    <source>
        <dbReference type="EMBL" id="AOZ97170.1"/>
    </source>
</evidence>
<dbReference type="NCBIfam" id="NF007031">
    <property type="entry name" value="PRK09496.1-2"/>
    <property type="match status" value="1"/>
</dbReference>
<dbReference type="Gene3D" id="3.30.70.1450">
    <property type="entry name" value="Regulator of K+ conductance, C-terminal domain"/>
    <property type="match status" value="2"/>
</dbReference>
<dbReference type="PANTHER" id="PTHR43833">
    <property type="entry name" value="POTASSIUM CHANNEL PROTEIN 2-RELATED-RELATED"/>
    <property type="match status" value="1"/>
</dbReference>
<keyword evidence="3" id="KW-0633">Potassium transport</keyword>
<dbReference type="InterPro" id="IPR036291">
    <property type="entry name" value="NAD(P)-bd_dom_sf"/>
</dbReference>
<dbReference type="SUPFAM" id="SSF51735">
    <property type="entry name" value="NAD(P)-binding Rossmann-fold domains"/>
    <property type="match status" value="2"/>
</dbReference>
<evidence type="ECO:0000256" key="6">
    <source>
        <dbReference type="ARBA" id="ARBA00023065"/>
    </source>
</evidence>
<feature type="domain" description="RCK N-terminal" evidence="7">
    <location>
        <begin position="1"/>
        <end position="120"/>
    </location>
</feature>
<dbReference type="EMBL" id="CP017831">
    <property type="protein sequence ID" value="AOZ97170.1"/>
    <property type="molecule type" value="Genomic_DNA"/>
</dbReference>
<dbReference type="PRINTS" id="PR00335">
    <property type="entry name" value="KUPTAKETRKA"/>
</dbReference>
<dbReference type="Proteomes" id="UP000179284">
    <property type="component" value="Chromosome I"/>
</dbReference>
<dbReference type="NCBIfam" id="NF007041">
    <property type="entry name" value="PRK09496.3-4"/>
    <property type="match status" value="1"/>
</dbReference>
<dbReference type="PROSITE" id="PS51201">
    <property type="entry name" value="RCK_N"/>
    <property type="match status" value="2"/>
</dbReference>
<evidence type="ECO:0000313" key="10">
    <source>
        <dbReference type="Proteomes" id="UP000179284"/>
    </source>
</evidence>
<evidence type="ECO:0000256" key="3">
    <source>
        <dbReference type="ARBA" id="ARBA00022538"/>
    </source>
</evidence>
<dbReference type="OrthoDB" id="9775180at2"/>
<dbReference type="SUPFAM" id="SSF116726">
    <property type="entry name" value="TrkA C-terminal domain-like"/>
    <property type="match status" value="2"/>
</dbReference>
<proteinExistence type="predicted"/>
<dbReference type="InterPro" id="IPR006036">
    <property type="entry name" value="K_uptake_TrkA"/>
</dbReference>
<feature type="domain" description="RCK C-terminal" evidence="8">
    <location>
        <begin position="372"/>
        <end position="453"/>
    </location>
</feature>
<reference evidence="10" key="1">
    <citation type="submission" date="2016-10" db="EMBL/GenBank/DDBJ databases">
        <title>The complete genome sequence of the rumen bacterium Butyrivibrio hungatei MB2003.</title>
        <authorList>
            <person name="Palevich N."/>
            <person name="Kelly W.J."/>
            <person name="Leahy S.C."/>
            <person name="Altermann E."/>
            <person name="Rakonjac J."/>
            <person name="Attwood G.T."/>
        </authorList>
    </citation>
    <scope>NUCLEOTIDE SEQUENCE [LARGE SCALE GENOMIC DNA]</scope>
    <source>
        <strain evidence="10">MB2003</strain>
    </source>
</reference>
<dbReference type="PANTHER" id="PTHR43833:SF5">
    <property type="entry name" value="TRK SYSTEM POTASSIUM UPTAKE PROTEIN TRKA"/>
    <property type="match status" value="1"/>
</dbReference>
<dbReference type="Gene3D" id="3.40.50.720">
    <property type="entry name" value="NAD(P)-binding Rossmann-like Domain"/>
    <property type="match status" value="2"/>
</dbReference>
<dbReference type="GO" id="GO:0015079">
    <property type="term" value="F:potassium ion transmembrane transporter activity"/>
    <property type="evidence" value="ECO:0007669"/>
    <property type="project" value="InterPro"/>
</dbReference>
<keyword evidence="5" id="KW-0520">NAD</keyword>
<dbReference type="InterPro" id="IPR036721">
    <property type="entry name" value="RCK_C_sf"/>
</dbReference>
<dbReference type="AlphaFoldDB" id="A0A1D9P3L6"/>
<evidence type="ECO:0000256" key="5">
    <source>
        <dbReference type="ARBA" id="ARBA00023027"/>
    </source>
</evidence>
<dbReference type="KEGG" id="bhu:bhn_I2137"/>
<name>A0A1D9P3L6_9FIRM</name>
<dbReference type="NCBIfam" id="NF007039">
    <property type="entry name" value="PRK09496.3-2"/>
    <property type="match status" value="1"/>
</dbReference>